<evidence type="ECO:0000313" key="8">
    <source>
        <dbReference type="EMBL" id="OGY21373.1"/>
    </source>
</evidence>
<feature type="transmembrane region" description="Helical" evidence="6">
    <location>
        <begin position="49"/>
        <end position="67"/>
    </location>
</feature>
<keyword evidence="2" id="KW-1003">Cell membrane</keyword>
<protein>
    <recommendedName>
        <fullName evidence="7">EamA domain-containing protein</fullName>
    </recommendedName>
</protein>
<dbReference type="PANTHER" id="PTHR32322:SF18">
    <property type="entry name" value="S-ADENOSYLMETHIONINE_S-ADENOSYLHOMOCYSTEINE TRANSPORTER"/>
    <property type="match status" value="1"/>
</dbReference>
<dbReference type="EMBL" id="MHCL01000012">
    <property type="protein sequence ID" value="OGY21373.1"/>
    <property type="molecule type" value="Genomic_DNA"/>
</dbReference>
<dbReference type="GO" id="GO:0005886">
    <property type="term" value="C:plasma membrane"/>
    <property type="evidence" value="ECO:0007669"/>
    <property type="project" value="UniProtKB-SubCell"/>
</dbReference>
<feature type="transmembrane region" description="Helical" evidence="6">
    <location>
        <begin position="272"/>
        <end position="289"/>
    </location>
</feature>
<feature type="transmembrane region" description="Helical" evidence="6">
    <location>
        <begin position="295"/>
        <end position="311"/>
    </location>
</feature>
<feature type="transmembrane region" description="Helical" evidence="6">
    <location>
        <begin position="137"/>
        <end position="158"/>
    </location>
</feature>
<reference evidence="8 9" key="1">
    <citation type="journal article" date="2016" name="Nat. Commun.">
        <title>Thousands of microbial genomes shed light on interconnected biogeochemical processes in an aquifer system.</title>
        <authorList>
            <person name="Anantharaman K."/>
            <person name="Brown C.T."/>
            <person name="Hug L.A."/>
            <person name="Sharon I."/>
            <person name="Castelle C.J."/>
            <person name="Probst A.J."/>
            <person name="Thomas B.C."/>
            <person name="Singh A."/>
            <person name="Wilkins M.J."/>
            <person name="Karaoz U."/>
            <person name="Brodie E.L."/>
            <person name="Williams K.H."/>
            <person name="Hubbard S.S."/>
            <person name="Banfield J.F."/>
        </authorList>
    </citation>
    <scope>NUCLEOTIDE SEQUENCE [LARGE SCALE GENOMIC DNA]</scope>
</reference>
<dbReference type="AlphaFoldDB" id="A0A1G1W150"/>
<evidence type="ECO:0000256" key="4">
    <source>
        <dbReference type="ARBA" id="ARBA00022989"/>
    </source>
</evidence>
<gene>
    <name evidence="8" type="ORF">A3A65_06605</name>
</gene>
<feature type="transmembrane region" description="Helical" evidence="6">
    <location>
        <begin position="20"/>
        <end position="37"/>
    </location>
</feature>
<comment type="caution">
    <text evidence="8">The sequence shown here is derived from an EMBL/GenBank/DDBJ whole genome shotgun (WGS) entry which is preliminary data.</text>
</comment>
<dbReference type="Proteomes" id="UP000176723">
    <property type="component" value="Unassembled WGS sequence"/>
</dbReference>
<dbReference type="STRING" id="1797593.A3A65_06605"/>
<dbReference type="SUPFAM" id="SSF103481">
    <property type="entry name" value="Multidrug resistance efflux transporter EmrE"/>
    <property type="match status" value="2"/>
</dbReference>
<dbReference type="InterPro" id="IPR037185">
    <property type="entry name" value="EmrE-like"/>
</dbReference>
<proteinExistence type="predicted"/>
<feature type="domain" description="EamA" evidence="7">
    <location>
        <begin position="18"/>
        <end position="151"/>
    </location>
</feature>
<evidence type="ECO:0000313" key="9">
    <source>
        <dbReference type="Proteomes" id="UP000176723"/>
    </source>
</evidence>
<evidence type="ECO:0000256" key="2">
    <source>
        <dbReference type="ARBA" id="ARBA00022475"/>
    </source>
</evidence>
<feature type="transmembrane region" description="Helical" evidence="6">
    <location>
        <begin position="79"/>
        <end position="98"/>
    </location>
</feature>
<feature type="transmembrane region" description="Helical" evidence="6">
    <location>
        <begin position="164"/>
        <end position="184"/>
    </location>
</feature>
<keyword evidence="5 6" id="KW-0472">Membrane</keyword>
<evidence type="ECO:0000256" key="3">
    <source>
        <dbReference type="ARBA" id="ARBA00022692"/>
    </source>
</evidence>
<feature type="domain" description="EamA" evidence="7">
    <location>
        <begin position="167"/>
        <end position="310"/>
    </location>
</feature>
<dbReference type="Pfam" id="PF00892">
    <property type="entry name" value="EamA"/>
    <property type="match status" value="2"/>
</dbReference>
<evidence type="ECO:0000259" key="7">
    <source>
        <dbReference type="Pfam" id="PF00892"/>
    </source>
</evidence>
<feature type="transmembrane region" description="Helical" evidence="6">
    <location>
        <begin position="110"/>
        <end position="128"/>
    </location>
</feature>
<evidence type="ECO:0000256" key="5">
    <source>
        <dbReference type="ARBA" id="ARBA00023136"/>
    </source>
</evidence>
<keyword evidence="3 6" id="KW-0812">Transmembrane</keyword>
<accession>A0A1G1W150</accession>
<comment type="subcellular location">
    <subcellularLocation>
        <location evidence="1">Cell membrane</location>
        <topology evidence="1">Multi-pass membrane protein</topology>
    </subcellularLocation>
</comment>
<dbReference type="InterPro" id="IPR000620">
    <property type="entry name" value="EamA_dom"/>
</dbReference>
<evidence type="ECO:0000256" key="1">
    <source>
        <dbReference type="ARBA" id="ARBA00004651"/>
    </source>
</evidence>
<evidence type="ECO:0000256" key="6">
    <source>
        <dbReference type="SAM" id="Phobius"/>
    </source>
</evidence>
<dbReference type="Gene3D" id="1.10.3730.20">
    <property type="match status" value="1"/>
</dbReference>
<feature type="transmembrane region" description="Helical" evidence="6">
    <location>
        <begin position="236"/>
        <end position="260"/>
    </location>
</feature>
<name>A0A1G1W150_9BACT</name>
<dbReference type="InterPro" id="IPR050638">
    <property type="entry name" value="AA-Vitamin_Transporters"/>
</dbReference>
<feature type="transmembrane region" description="Helical" evidence="6">
    <location>
        <begin position="196"/>
        <end position="216"/>
    </location>
</feature>
<sequence>MNLHPQSPTLIVQSDRSKAYLALLLNAVIWGAALPIVKPALDHISPYQYLFYRYLIAAPLAAPLLVILARKHKTTLKKLLGIIGLELLGVTGALSFLYQGLSRTTSLEATLIANAAPVFIIIGGILFLKEKEEGHELFGLLLAIAGVTVLTLEPLTALANGLHLSLTGNLFVLGHNLFWAAYILFAKRFYKGVSKLLIGSISLWVGLISFLVLTLLTDSTGSAANLISNIGIHLSLPSVLLAAVYMAVLGSIVAVPAYIYGNDLIEASEASLFFYLQPLITIPLATLWLKESLTIPMIAAALLSTVGVVIAQRRKKPTT</sequence>
<keyword evidence="4 6" id="KW-1133">Transmembrane helix</keyword>
<dbReference type="PANTHER" id="PTHR32322">
    <property type="entry name" value="INNER MEMBRANE TRANSPORTER"/>
    <property type="match status" value="1"/>
</dbReference>
<organism evidence="8 9">
    <name type="scientific">Candidatus Chisholmbacteria bacterium RIFCSPLOWO2_01_FULL_49_14</name>
    <dbReference type="NCBI Taxonomy" id="1797593"/>
    <lineage>
        <taxon>Bacteria</taxon>
        <taxon>Candidatus Chisholmiibacteriota</taxon>
    </lineage>
</organism>